<evidence type="ECO:0000313" key="2">
    <source>
        <dbReference type="EMBL" id="WAL59405.1"/>
    </source>
</evidence>
<dbReference type="AlphaFoldDB" id="A0A9E9CAV8"/>
<gene>
    <name evidence="2" type="ORF">OXH18_19855</name>
</gene>
<feature type="region of interest" description="Disordered" evidence="1">
    <location>
        <begin position="432"/>
        <end position="460"/>
    </location>
</feature>
<dbReference type="NCBIfam" id="TIGR02243">
    <property type="entry name" value="putative baseplate assembly protein"/>
    <property type="match status" value="1"/>
</dbReference>
<dbReference type="Proteomes" id="UP001163152">
    <property type="component" value="Chromosome"/>
</dbReference>
<sequence length="770" mass="86315">MDFDFLTELPKSNLDDRTFRDLVEECRLRIPRYCPEWTNYNPGDPGITFIELFAWLTDQMLLRFNQVPRLNYVTFLELMGIRLQPSKPARTELTFYLSKAQPFPITIKSGTEVATVRSETEAAIVFTTDADLAIGTPTTKQFITANVDPNADINKFPSEEDFQTSFPHPGPSGENVEERPLFANPPQPNNCFYLVLDEAMGQLAGNVIALTFYGEPARSTGIDPNNPPLNWQAWNGEKWCDVLRVPANDKTKGFSFAEVAQQGFDPLNDGADVILHLPQKLPIVSLPSSTSIQAHSSDNEERYSGYWIRCVYRKSQESQPGYSVSPTIVGLSVRSIGGTVNASHCVVAEEELLGISNGKPGQRFQLQNIPVLSRDLDKQEHIQVRSSGYPVEDWQEVSDFSSSKPTDLHYTIDAITGTVQFGPRVQEPERLKHRTQQPAQAWGSVTDCSPARESSIPPAPSTIELEQQYGKVPPPGAEIYMRRYRSGGGTIGNVQAERLTVVKTAIPYVKNVTNYSAAEGGKDAESLAQAVMRVPELLRTREAAVTPEDFERLAIRSPVAIARARCLRHYTSTNPGTVLLLIVPDIDRSHQSLTTLATNGLNPDAALHIETQKDTLKHYIDDRKPLGVRVQYEQPTYIRVKAHVEVILHDNYLNQSTQVKEQLQTRLFEFLNPVIGGIHGNGWEWGRPVYPSDVIAQCQAIEGVRYVSTVKLFSARKIAEEQWEPLIIPEPVIRIGADNLICSWKDDYHPEERDDNYPEETGEHVIYICN</sequence>
<protein>
    <submittedName>
        <fullName evidence="2">Baseplate assembly protein</fullName>
    </submittedName>
</protein>
<proteinExistence type="predicted"/>
<accession>A0A9E9CAV8</accession>
<keyword evidence="3" id="KW-1185">Reference proteome</keyword>
<organism evidence="2 3">
    <name type="scientific">Thermocoleostomius sinensis A174</name>
    <dbReference type="NCBI Taxonomy" id="2016057"/>
    <lineage>
        <taxon>Bacteria</taxon>
        <taxon>Bacillati</taxon>
        <taxon>Cyanobacteriota</taxon>
        <taxon>Cyanophyceae</taxon>
        <taxon>Oculatellales</taxon>
        <taxon>Oculatellaceae</taxon>
        <taxon>Thermocoleostomius</taxon>
    </lineage>
</organism>
<evidence type="ECO:0000313" key="3">
    <source>
        <dbReference type="Proteomes" id="UP001163152"/>
    </source>
</evidence>
<dbReference type="EMBL" id="CP113797">
    <property type="protein sequence ID" value="WAL59405.1"/>
    <property type="molecule type" value="Genomic_DNA"/>
</dbReference>
<dbReference type="KEGG" id="tsin:OXH18_19855"/>
<name>A0A9E9CAV8_9CYAN</name>
<dbReference type="InterPro" id="IPR011749">
    <property type="entry name" value="CHP02243"/>
</dbReference>
<evidence type="ECO:0000256" key="1">
    <source>
        <dbReference type="SAM" id="MobiDB-lite"/>
    </source>
</evidence>
<reference evidence="2" key="1">
    <citation type="submission" date="2022-12" db="EMBL/GenBank/DDBJ databases">
        <title>Polyphasic identification of a Novel Hot-Spring Cyanobacterium Ocullathermofonsia sinensis gen nov. sp. nov. and Genomic Insights on its Adaptations to the Thermal Habitat.</title>
        <authorList>
            <person name="Daroch M."/>
            <person name="Tang J."/>
            <person name="Jiang Y."/>
        </authorList>
    </citation>
    <scope>NUCLEOTIDE SEQUENCE</scope>
    <source>
        <strain evidence="2">PKUAC-SCTA174</strain>
    </source>
</reference>
<dbReference type="RefSeq" id="WP_268609200.1">
    <property type="nucleotide sequence ID" value="NZ_CP113797.1"/>
</dbReference>